<dbReference type="PRINTS" id="PR00111">
    <property type="entry name" value="ABHYDROLASE"/>
</dbReference>
<evidence type="ECO:0000313" key="2">
    <source>
        <dbReference type="EMBL" id="MFM1725518.1"/>
    </source>
</evidence>
<feature type="domain" description="AB hydrolase-1" evidence="1">
    <location>
        <begin position="56"/>
        <end position="273"/>
    </location>
</feature>
<dbReference type="SUPFAM" id="SSF53474">
    <property type="entry name" value="alpha/beta-Hydrolases"/>
    <property type="match status" value="1"/>
</dbReference>
<dbReference type="Proteomes" id="UP001629745">
    <property type="component" value="Unassembled WGS sequence"/>
</dbReference>
<gene>
    <name evidence="2" type="ORF">ABEU20_004135</name>
</gene>
<accession>A0ABW9FK87</accession>
<dbReference type="Pfam" id="PF12697">
    <property type="entry name" value="Abhydrolase_6"/>
    <property type="match status" value="1"/>
</dbReference>
<dbReference type="InterPro" id="IPR029058">
    <property type="entry name" value="AB_hydrolase_fold"/>
</dbReference>
<name>A0ABW9FK87_9NOCA</name>
<dbReference type="Gene3D" id="3.40.50.1820">
    <property type="entry name" value="alpha/beta hydrolase"/>
    <property type="match status" value="1"/>
</dbReference>
<comment type="caution">
    <text evidence="2">The sequence shown here is derived from an EMBL/GenBank/DDBJ whole genome shotgun (WGS) entry which is preliminary data.</text>
</comment>
<proteinExistence type="predicted"/>
<dbReference type="InterPro" id="IPR050266">
    <property type="entry name" value="AB_hydrolase_sf"/>
</dbReference>
<reference evidence="2 3" key="1">
    <citation type="submission" date="2023-11" db="EMBL/GenBank/DDBJ databases">
        <authorList>
            <person name="Val-Calvo J."/>
            <person name="Scortti M."/>
            <person name="Vazquez-Boland J."/>
        </authorList>
    </citation>
    <scope>NUCLEOTIDE SEQUENCE [LARGE SCALE GENOMIC DNA]</scope>
    <source>
        <strain evidence="2 3">PAM 2766</strain>
    </source>
</reference>
<protein>
    <submittedName>
        <fullName evidence="2">Alpha/beta fold hydrolase</fullName>
    </submittedName>
</protein>
<dbReference type="GO" id="GO:0016787">
    <property type="term" value="F:hydrolase activity"/>
    <property type="evidence" value="ECO:0007669"/>
    <property type="project" value="UniProtKB-KW"/>
</dbReference>
<dbReference type="PANTHER" id="PTHR43798">
    <property type="entry name" value="MONOACYLGLYCEROL LIPASE"/>
    <property type="match status" value="1"/>
</dbReference>
<dbReference type="RefSeq" id="WP_420166003.1">
    <property type="nucleotide sequence ID" value="NZ_JBDLNV010000007.1"/>
</dbReference>
<sequence length="288" mass="30507">MGDRTEFAATAAGNAFLDRYDRVLAKWAAPTSGVDVPTRHGVTHVNVCGPDDAPPVVLLCGGGATSASWFAVAGALASGHRLFAIDLPGEPGRSVVGERLRSVDDLMAWLTETLDALGVASTALVGHSYGATVALAFARRRPERVDRLVLLDPTSIFATFRAGYILRALPLLLRPTDARQRGLIGWETAGSEIDRDWLDLVAYGAEHFPATRPVVPGRPRPGDLERVVCPTTVVLAERSRVHDIEKVAAGVRKSLPDARIVTVPGASHYTLPMAGTVATAALSDALHG</sequence>
<organism evidence="2 3">
    <name type="scientific">Rhodococcus parequi</name>
    <dbReference type="NCBI Taxonomy" id="3137122"/>
    <lineage>
        <taxon>Bacteria</taxon>
        <taxon>Bacillati</taxon>
        <taxon>Actinomycetota</taxon>
        <taxon>Actinomycetes</taxon>
        <taxon>Mycobacteriales</taxon>
        <taxon>Nocardiaceae</taxon>
        <taxon>Rhodococcus</taxon>
    </lineage>
</organism>
<keyword evidence="2" id="KW-0378">Hydrolase</keyword>
<dbReference type="EMBL" id="JBDLNV010000007">
    <property type="protein sequence ID" value="MFM1725518.1"/>
    <property type="molecule type" value="Genomic_DNA"/>
</dbReference>
<evidence type="ECO:0000313" key="3">
    <source>
        <dbReference type="Proteomes" id="UP001629745"/>
    </source>
</evidence>
<keyword evidence="3" id="KW-1185">Reference proteome</keyword>
<dbReference type="InterPro" id="IPR000073">
    <property type="entry name" value="AB_hydrolase_1"/>
</dbReference>
<dbReference type="PANTHER" id="PTHR43798:SF33">
    <property type="entry name" value="HYDROLASE, PUTATIVE (AFU_ORTHOLOGUE AFUA_2G14860)-RELATED"/>
    <property type="match status" value="1"/>
</dbReference>
<evidence type="ECO:0000259" key="1">
    <source>
        <dbReference type="Pfam" id="PF12697"/>
    </source>
</evidence>